<dbReference type="InterPro" id="IPR007627">
    <property type="entry name" value="RNA_pol_sigma70_r2"/>
</dbReference>
<evidence type="ECO:0000313" key="3">
    <source>
        <dbReference type="Proteomes" id="UP001500618"/>
    </source>
</evidence>
<dbReference type="Proteomes" id="UP001500618">
    <property type="component" value="Unassembled WGS sequence"/>
</dbReference>
<keyword evidence="3" id="KW-1185">Reference proteome</keyword>
<feature type="domain" description="RNA polymerase sigma-70 region 2" evidence="1">
    <location>
        <begin position="20"/>
        <end position="73"/>
    </location>
</feature>
<dbReference type="SUPFAM" id="SSF88946">
    <property type="entry name" value="Sigma2 domain of RNA polymerase sigma factors"/>
    <property type="match status" value="1"/>
</dbReference>
<evidence type="ECO:0000259" key="1">
    <source>
        <dbReference type="Pfam" id="PF04542"/>
    </source>
</evidence>
<organism evidence="2 3">
    <name type="scientific">Fodinicola feengrottensis</name>
    <dbReference type="NCBI Taxonomy" id="435914"/>
    <lineage>
        <taxon>Bacteria</taxon>
        <taxon>Bacillati</taxon>
        <taxon>Actinomycetota</taxon>
        <taxon>Actinomycetes</taxon>
        <taxon>Mycobacteriales</taxon>
        <taxon>Fodinicola</taxon>
    </lineage>
</organism>
<dbReference type="Gene3D" id="1.10.1740.10">
    <property type="match status" value="1"/>
</dbReference>
<dbReference type="Pfam" id="PF04542">
    <property type="entry name" value="Sigma70_r2"/>
    <property type="match status" value="1"/>
</dbReference>
<accession>A0ABP4VJN7</accession>
<evidence type="ECO:0000313" key="2">
    <source>
        <dbReference type="EMBL" id="GAA1723475.1"/>
    </source>
</evidence>
<proteinExistence type="predicted"/>
<gene>
    <name evidence="2" type="ORF">GCM10009765_84320</name>
</gene>
<reference evidence="3" key="1">
    <citation type="journal article" date="2019" name="Int. J. Syst. Evol. Microbiol.">
        <title>The Global Catalogue of Microorganisms (GCM) 10K type strain sequencing project: providing services to taxonomists for standard genome sequencing and annotation.</title>
        <authorList>
            <consortium name="The Broad Institute Genomics Platform"/>
            <consortium name="The Broad Institute Genome Sequencing Center for Infectious Disease"/>
            <person name="Wu L."/>
            <person name="Ma J."/>
        </authorList>
    </citation>
    <scope>NUCLEOTIDE SEQUENCE [LARGE SCALE GENOMIC DNA]</scope>
    <source>
        <strain evidence="3">JCM 14718</strain>
    </source>
</reference>
<dbReference type="InterPro" id="IPR013325">
    <property type="entry name" value="RNA_pol_sigma_r2"/>
</dbReference>
<name>A0ABP4VJN7_9ACTN</name>
<sequence length="75" mass="8422">MEARVKKDRRSVDAELDEIFRATYRRLVVSMYAVTGDFVEAQDIVADAFVAAVTYRERLLAVASPEAWLRAVAAT</sequence>
<dbReference type="EMBL" id="BAAANY010000058">
    <property type="protein sequence ID" value="GAA1723475.1"/>
    <property type="molecule type" value="Genomic_DNA"/>
</dbReference>
<protein>
    <recommendedName>
        <fullName evidence="1">RNA polymerase sigma-70 region 2 domain-containing protein</fullName>
    </recommendedName>
</protein>
<comment type="caution">
    <text evidence="2">The sequence shown here is derived from an EMBL/GenBank/DDBJ whole genome shotgun (WGS) entry which is preliminary data.</text>
</comment>
<dbReference type="RefSeq" id="WP_163572147.1">
    <property type="nucleotide sequence ID" value="NZ_BAAANY010000058.1"/>
</dbReference>